<evidence type="ECO:0000313" key="2">
    <source>
        <dbReference type="Proteomes" id="UP000525389"/>
    </source>
</evidence>
<organism evidence="1 2">
    <name type="scientific">Deinococcus budaensis</name>
    <dbReference type="NCBI Taxonomy" id="1665626"/>
    <lineage>
        <taxon>Bacteria</taxon>
        <taxon>Thermotogati</taxon>
        <taxon>Deinococcota</taxon>
        <taxon>Deinococci</taxon>
        <taxon>Deinococcales</taxon>
        <taxon>Deinococcaceae</taxon>
        <taxon>Deinococcus</taxon>
    </lineage>
</organism>
<dbReference type="Proteomes" id="UP000525389">
    <property type="component" value="Unassembled WGS sequence"/>
</dbReference>
<sequence>MTAPAPLSISERLEAEIALTAADLKMSEEVYKRRLKLWDRLASQRTGLDKTSEQHFQFVLSLAAAAWIAELLRDAEKFRVEGQVEEARDLRIRIARLEKIEAAARVATLPAAEPMATPGSANPTPLLMAWGVDGGEP</sequence>
<dbReference type="AlphaFoldDB" id="A0A7W8LQ49"/>
<protein>
    <submittedName>
        <fullName evidence="1">Uncharacterized protein</fullName>
    </submittedName>
</protein>
<reference evidence="1 2" key="1">
    <citation type="submission" date="2020-08" db="EMBL/GenBank/DDBJ databases">
        <title>Genomic Encyclopedia of Type Strains, Phase IV (KMG-IV): sequencing the most valuable type-strain genomes for metagenomic binning, comparative biology and taxonomic classification.</title>
        <authorList>
            <person name="Goeker M."/>
        </authorList>
    </citation>
    <scope>NUCLEOTIDE SEQUENCE [LARGE SCALE GENOMIC DNA]</scope>
    <source>
        <strain evidence="1 2">DSM 101791</strain>
    </source>
</reference>
<proteinExistence type="predicted"/>
<evidence type="ECO:0000313" key="1">
    <source>
        <dbReference type="EMBL" id="MBB5234468.1"/>
    </source>
</evidence>
<dbReference type="RefSeq" id="WP_184028309.1">
    <property type="nucleotide sequence ID" value="NZ_JACHFN010000006.1"/>
</dbReference>
<accession>A0A7W8LQ49</accession>
<keyword evidence="2" id="KW-1185">Reference proteome</keyword>
<name>A0A7W8LQ49_9DEIO</name>
<gene>
    <name evidence="1" type="ORF">HNQ09_001906</name>
</gene>
<dbReference type="EMBL" id="JACHFN010000006">
    <property type="protein sequence ID" value="MBB5234468.1"/>
    <property type="molecule type" value="Genomic_DNA"/>
</dbReference>
<comment type="caution">
    <text evidence="1">The sequence shown here is derived from an EMBL/GenBank/DDBJ whole genome shotgun (WGS) entry which is preliminary data.</text>
</comment>